<reference evidence="1" key="1">
    <citation type="submission" date="2015-06" db="UniProtKB">
        <authorList>
            <consortium name="EnsemblPlants"/>
        </authorList>
    </citation>
    <scope>IDENTIFICATION</scope>
</reference>
<dbReference type="InterPro" id="IPR003903">
    <property type="entry name" value="UIM_dom"/>
</dbReference>
<organism evidence="1">
    <name type="scientific">Aegilops tauschii</name>
    <name type="common">Tausch's goatgrass</name>
    <name type="synonym">Aegilops squarrosa</name>
    <dbReference type="NCBI Taxonomy" id="37682"/>
    <lineage>
        <taxon>Eukaryota</taxon>
        <taxon>Viridiplantae</taxon>
        <taxon>Streptophyta</taxon>
        <taxon>Embryophyta</taxon>
        <taxon>Tracheophyta</taxon>
        <taxon>Spermatophyta</taxon>
        <taxon>Magnoliopsida</taxon>
        <taxon>Liliopsida</taxon>
        <taxon>Poales</taxon>
        <taxon>Poaceae</taxon>
        <taxon>BOP clade</taxon>
        <taxon>Pooideae</taxon>
        <taxon>Triticodae</taxon>
        <taxon>Triticeae</taxon>
        <taxon>Triticinae</taxon>
        <taxon>Aegilops</taxon>
    </lineage>
</organism>
<dbReference type="EnsemblPlants" id="EMT06930">
    <property type="protein sequence ID" value="EMT06930"/>
    <property type="gene ID" value="F775_24615"/>
</dbReference>
<accession>M8AZ03</accession>
<proteinExistence type="predicted"/>
<evidence type="ECO:0000313" key="1">
    <source>
        <dbReference type="EnsemblPlants" id="EMT06930"/>
    </source>
</evidence>
<dbReference type="Pfam" id="PF23625">
    <property type="entry name" value="UIM_2"/>
    <property type="match status" value="2"/>
</dbReference>
<protein>
    <submittedName>
        <fullName evidence="1">Uncharacterized protein</fullName>
    </submittedName>
</protein>
<dbReference type="AlphaFoldDB" id="M8AZ03"/>
<dbReference type="PROSITE" id="PS50330">
    <property type="entry name" value="UIM"/>
    <property type="match status" value="2"/>
</dbReference>
<dbReference type="SMART" id="SM00726">
    <property type="entry name" value="UIM"/>
    <property type="match status" value="2"/>
</dbReference>
<sequence>MLVSQFIPLMGLMGPILASCLVRLVQFVEEPHSVLRGEVDSALPNPQGTHTSDNEDIDRAIALSLSEEGQRKGKAIDTDDHLEEDEELARALQESLKDKHPLRQKIPAGGVHSDSTPATSLLPDILPSSRSRYLL</sequence>
<name>M8AZ03_AEGTA</name>